<keyword evidence="3" id="KW-1185">Reference proteome</keyword>
<dbReference type="eggNOG" id="arCOG10845">
    <property type="taxonomic scope" value="Archaea"/>
</dbReference>
<dbReference type="InParanoid" id="D1Z0E2"/>
<dbReference type="AlphaFoldDB" id="D1Z0E2"/>
<evidence type="ECO:0000256" key="1">
    <source>
        <dbReference type="SAM" id="Phobius"/>
    </source>
</evidence>
<dbReference type="RefSeq" id="WP_012900838.1">
    <property type="nucleotide sequence ID" value="NC_013665.1"/>
</dbReference>
<reference evidence="2 3" key="1">
    <citation type="journal article" date="2007" name="Appl. Environ. Microbiol.">
        <title>Isolation of key methanogens for global methane emission from rice paddy fields: a novel isolate affiliated with the clone cluster rice cluster I.</title>
        <authorList>
            <person name="Sakai S."/>
            <person name="Imachi H."/>
            <person name="Sekiguchi Y."/>
            <person name="Ohashi A."/>
            <person name="Harada H."/>
            <person name="Kamagata Y."/>
        </authorList>
    </citation>
    <scope>NUCLEOTIDE SEQUENCE [LARGE SCALE GENOMIC DNA]</scope>
    <source>
        <strain evidence="3">DSM 17711 / JCM 13418 / NBRC 101707 / SANAE</strain>
    </source>
</reference>
<organism evidence="2 3">
    <name type="scientific">Methanocella paludicola (strain DSM 17711 / JCM 13418 / NBRC 101707 / SANAE)</name>
    <dbReference type="NCBI Taxonomy" id="304371"/>
    <lineage>
        <taxon>Archaea</taxon>
        <taxon>Methanobacteriati</taxon>
        <taxon>Methanobacteriota</taxon>
        <taxon>Stenosarchaea group</taxon>
        <taxon>Methanomicrobia</taxon>
        <taxon>Methanocellales</taxon>
        <taxon>Methanocellaceae</taxon>
        <taxon>Methanocella</taxon>
    </lineage>
</organism>
<reference evidence="2 3" key="2">
    <citation type="journal article" date="2008" name="Int. J. Syst. Evol. Microbiol.">
        <title>Methanocella paludicola gen. nov., sp. nov., a methane-producing archaeon, the first isolate of the lineage 'Rice Cluster I', and proposal of the new archaeal order Methanocellales ord. nov.</title>
        <authorList>
            <person name="Sakai S."/>
            <person name="Imachi H."/>
            <person name="Hanada S."/>
            <person name="Ohashi A."/>
            <person name="Harada H."/>
            <person name="Kamagata Y."/>
        </authorList>
    </citation>
    <scope>NUCLEOTIDE SEQUENCE [LARGE SCALE GENOMIC DNA]</scope>
    <source>
        <strain evidence="3">DSM 17711 / JCM 13418 / NBRC 101707 / SANAE</strain>
    </source>
</reference>
<dbReference type="GeneID" id="8681944"/>
<name>D1Z0E2_METPS</name>
<dbReference type="Proteomes" id="UP000001882">
    <property type="component" value="Chromosome"/>
</dbReference>
<sequence length="229" mass="25957">MADPIVNNAFFQEAVWTGKYPLIKNKILWRKLLANYAILGLALYISLFVILSSIFIITSLDPITSILLGLIAPLMIIAMIIWMPIAYHIISMLWVSGVKHGVDATYVVNNTGVGCILKGFRLLGPHYPDLEYFNDPDYWGSEVNYLSSYADIHDAGQKGKSTFQLIEWPKVKCVHLYPDKLAIEVRGELLRMPVILFCTGYNYESIVQLIYIHVDHSLIRAGETIFPTF</sequence>
<gene>
    <name evidence="2" type="ordered locus">MCP_2092</name>
</gene>
<protein>
    <submittedName>
        <fullName evidence="2">Uncharacterized protein</fullName>
    </submittedName>
</protein>
<keyword evidence="1" id="KW-0812">Transmembrane</keyword>
<dbReference type="KEGG" id="mpd:MCP_2092"/>
<reference evidence="3" key="3">
    <citation type="journal article" date="2011" name="PLoS ONE">
        <title>Genome sequence of a mesophilic hydrogenotrophic methanogen Methanocella paludicola, the first cultivated representative of the order Methanocellales.</title>
        <authorList>
            <person name="Sakai S."/>
            <person name="Takaki Y."/>
            <person name="Shimamura S."/>
            <person name="Sekine M."/>
            <person name="Tajima T."/>
            <person name="Kosugi H."/>
            <person name="Ichikawa N."/>
            <person name="Tasumi E."/>
            <person name="Hiraki A.T."/>
            <person name="Shimizu A."/>
            <person name="Kato Y."/>
            <person name="Nishiko R."/>
            <person name="Mori K."/>
            <person name="Fujita N."/>
            <person name="Imachi H."/>
            <person name="Takai K."/>
        </authorList>
    </citation>
    <scope>NUCLEOTIDE SEQUENCE [LARGE SCALE GENOMIC DNA]</scope>
    <source>
        <strain evidence="3">DSM 17711 / JCM 13418 / NBRC 101707 / SANAE</strain>
    </source>
</reference>
<feature type="transmembrane region" description="Helical" evidence="1">
    <location>
        <begin position="63"/>
        <end position="90"/>
    </location>
</feature>
<dbReference type="STRING" id="304371.MCP_2092"/>
<keyword evidence="1" id="KW-1133">Transmembrane helix</keyword>
<evidence type="ECO:0000313" key="2">
    <source>
        <dbReference type="EMBL" id="BAI62164.1"/>
    </source>
</evidence>
<proteinExistence type="predicted"/>
<feature type="transmembrane region" description="Helical" evidence="1">
    <location>
        <begin position="33"/>
        <end position="57"/>
    </location>
</feature>
<dbReference type="EMBL" id="AP011532">
    <property type="protein sequence ID" value="BAI62164.1"/>
    <property type="molecule type" value="Genomic_DNA"/>
</dbReference>
<accession>D1Z0E2</accession>
<keyword evidence="1" id="KW-0472">Membrane</keyword>
<evidence type="ECO:0000313" key="3">
    <source>
        <dbReference type="Proteomes" id="UP000001882"/>
    </source>
</evidence>